<name>A0ABT0KM81_9GAMM</name>
<evidence type="ECO:0000256" key="2">
    <source>
        <dbReference type="ARBA" id="ARBA00007400"/>
    </source>
</evidence>
<dbReference type="InterPro" id="IPR002656">
    <property type="entry name" value="Acyl_transf_3_dom"/>
</dbReference>
<accession>A0ABT0KM81</accession>
<feature type="transmembrane region" description="Helical" evidence="7">
    <location>
        <begin position="262"/>
        <end position="280"/>
    </location>
</feature>
<evidence type="ECO:0000313" key="9">
    <source>
        <dbReference type="EMBL" id="MCL1044956.1"/>
    </source>
</evidence>
<evidence type="ECO:0000256" key="5">
    <source>
        <dbReference type="ARBA" id="ARBA00022989"/>
    </source>
</evidence>
<feature type="transmembrane region" description="Helical" evidence="7">
    <location>
        <begin position="143"/>
        <end position="165"/>
    </location>
</feature>
<keyword evidence="4 7" id="KW-0812">Transmembrane</keyword>
<dbReference type="EMBL" id="JAKIKU010000003">
    <property type="protein sequence ID" value="MCL1044956.1"/>
    <property type="molecule type" value="Genomic_DNA"/>
</dbReference>
<proteinExistence type="inferred from homology"/>
<gene>
    <name evidence="9" type="ORF">L2737_06385</name>
</gene>
<evidence type="ECO:0000256" key="3">
    <source>
        <dbReference type="ARBA" id="ARBA00022475"/>
    </source>
</evidence>
<feature type="transmembrane region" description="Helical" evidence="7">
    <location>
        <begin position="29"/>
        <end position="50"/>
    </location>
</feature>
<feature type="transmembrane region" description="Helical" evidence="7">
    <location>
        <begin position="195"/>
        <end position="216"/>
    </location>
</feature>
<dbReference type="PANTHER" id="PTHR40074">
    <property type="entry name" value="O-ACETYLTRANSFERASE WECH"/>
    <property type="match status" value="1"/>
</dbReference>
<dbReference type="RefSeq" id="WP_248955173.1">
    <property type="nucleotide sequence ID" value="NZ_JAKIKU010000003.1"/>
</dbReference>
<dbReference type="PANTHER" id="PTHR40074:SF2">
    <property type="entry name" value="O-ACETYLTRANSFERASE WECH"/>
    <property type="match status" value="1"/>
</dbReference>
<comment type="caution">
    <text evidence="9">The sequence shown here is derived from an EMBL/GenBank/DDBJ whole genome shotgun (WGS) entry which is preliminary data.</text>
</comment>
<feature type="transmembrane region" description="Helical" evidence="7">
    <location>
        <begin position="336"/>
        <end position="358"/>
    </location>
</feature>
<keyword evidence="9" id="KW-0808">Transferase</keyword>
<comment type="subcellular location">
    <subcellularLocation>
        <location evidence="1">Cell membrane</location>
        <topology evidence="1">Multi-pass membrane protein</topology>
    </subcellularLocation>
</comment>
<sequence>MPKLNRIFDQLALNKHSQTKTSFNQPLHLFRGLAIIAIVGAHAWSFMIFWTGSLDSIGLKVLFSITEMLFHGSTLYFALISGMLFSMVLAKRSWKQFYTNKLLHVILPYIAVSVFYFSFYGGWQSEMPQNEFFISLLLGKASIHLWYIPVLMVLYLLTPLLWQLVSNPQYKWLTLTIMLIPLVISRSPFPDFIKLQTFFYFAGAYTTGLFFGCHFKRILDLINLHIKSLLLLLVVLSVAIVASYFFDFYYTGWFSVRQSLIYLQKLIITGVVLVGLYLATEKLKSAKTPKQISFLSLVTVLGDMAFSVYFLHVFFMGWIIYVAQNWLITDRNTFEIGLYGLASLVGSILASVLLTLIFQKTFSNSSRKLIGA</sequence>
<dbReference type="GO" id="GO:0016746">
    <property type="term" value="F:acyltransferase activity"/>
    <property type="evidence" value="ECO:0007669"/>
    <property type="project" value="UniProtKB-KW"/>
</dbReference>
<feature type="transmembrane region" description="Helical" evidence="7">
    <location>
        <begin position="70"/>
        <end position="90"/>
    </location>
</feature>
<feature type="domain" description="Acyltransferase 3" evidence="8">
    <location>
        <begin position="27"/>
        <end position="354"/>
    </location>
</feature>
<feature type="transmembrane region" description="Helical" evidence="7">
    <location>
        <begin position="292"/>
        <end position="321"/>
    </location>
</feature>
<evidence type="ECO:0000256" key="6">
    <source>
        <dbReference type="ARBA" id="ARBA00023136"/>
    </source>
</evidence>
<feature type="transmembrane region" description="Helical" evidence="7">
    <location>
        <begin position="172"/>
        <end position="189"/>
    </location>
</feature>
<reference evidence="9 10" key="1">
    <citation type="submission" date="2022-01" db="EMBL/GenBank/DDBJ databases">
        <title>Whole genome-based taxonomy of the Shewanellaceae.</title>
        <authorList>
            <person name="Martin-Rodriguez A.J."/>
        </authorList>
    </citation>
    <scope>NUCLEOTIDE SEQUENCE [LARGE SCALE GENOMIC DNA]</scope>
    <source>
        <strain evidence="9 10">DSM 24955</strain>
    </source>
</reference>
<feature type="transmembrane region" description="Helical" evidence="7">
    <location>
        <begin position="228"/>
        <end position="250"/>
    </location>
</feature>
<dbReference type="Proteomes" id="UP001202134">
    <property type="component" value="Unassembled WGS sequence"/>
</dbReference>
<keyword evidence="6 7" id="KW-0472">Membrane</keyword>
<evidence type="ECO:0000256" key="1">
    <source>
        <dbReference type="ARBA" id="ARBA00004651"/>
    </source>
</evidence>
<protein>
    <submittedName>
        <fullName evidence="9">Acyltransferase</fullName>
    </submittedName>
</protein>
<keyword evidence="9" id="KW-0012">Acyltransferase</keyword>
<keyword evidence="3" id="KW-1003">Cell membrane</keyword>
<evidence type="ECO:0000256" key="7">
    <source>
        <dbReference type="SAM" id="Phobius"/>
    </source>
</evidence>
<dbReference type="Pfam" id="PF01757">
    <property type="entry name" value="Acyl_transf_3"/>
    <property type="match status" value="1"/>
</dbReference>
<comment type="similarity">
    <text evidence="2">Belongs to the acyltransferase 3 family.</text>
</comment>
<organism evidence="9 10">
    <name type="scientific">Shewanella electrodiphila</name>
    <dbReference type="NCBI Taxonomy" id="934143"/>
    <lineage>
        <taxon>Bacteria</taxon>
        <taxon>Pseudomonadati</taxon>
        <taxon>Pseudomonadota</taxon>
        <taxon>Gammaproteobacteria</taxon>
        <taxon>Alteromonadales</taxon>
        <taxon>Shewanellaceae</taxon>
        <taxon>Shewanella</taxon>
    </lineage>
</organism>
<keyword evidence="10" id="KW-1185">Reference proteome</keyword>
<evidence type="ECO:0000259" key="8">
    <source>
        <dbReference type="Pfam" id="PF01757"/>
    </source>
</evidence>
<feature type="transmembrane region" description="Helical" evidence="7">
    <location>
        <begin position="102"/>
        <end position="123"/>
    </location>
</feature>
<evidence type="ECO:0000256" key="4">
    <source>
        <dbReference type="ARBA" id="ARBA00022692"/>
    </source>
</evidence>
<keyword evidence="5 7" id="KW-1133">Transmembrane helix</keyword>
<evidence type="ECO:0000313" key="10">
    <source>
        <dbReference type="Proteomes" id="UP001202134"/>
    </source>
</evidence>